<evidence type="ECO:0000256" key="3">
    <source>
        <dbReference type="ARBA" id="ARBA00007806"/>
    </source>
</evidence>
<evidence type="ECO:0000259" key="14">
    <source>
        <dbReference type="Pfam" id="PF21365"/>
    </source>
</evidence>
<dbReference type="InterPro" id="IPR017853">
    <property type="entry name" value="GH"/>
</dbReference>
<evidence type="ECO:0000256" key="8">
    <source>
        <dbReference type="ARBA" id="ARBA00023295"/>
    </source>
</evidence>
<dbReference type="EMBL" id="MLAK01001082">
    <property type="protein sequence ID" value="OHS97985.1"/>
    <property type="molecule type" value="Genomic_DNA"/>
</dbReference>
<accession>A0A1J4JH13</accession>
<feature type="signal peptide" evidence="11">
    <location>
        <begin position="1"/>
        <end position="19"/>
    </location>
</feature>
<evidence type="ECO:0000313" key="15">
    <source>
        <dbReference type="EMBL" id="OHS97985.1"/>
    </source>
</evidence>
<feature type="domain" description="Glycoside hydrolase family 31 N-terminal" evidence="13">
    <location>
        <begin position="70"/>
        <end position="334"/>
    </location>
</feature>
<dbReference type="GO" id="GO:0005783">
    <property type="term" value="C:endoplasmic reticulum"/>
    <property type="evidence" value="ECO:0007669"/>
    <property type="project" value="UniProtKB-SubCell"/>
</dbReference>
<dbReference type="Gene3D" id="2.60.40.1760">
    <property type="entry name" value="glycosyl hydrolase (family 31)"/>
    <property type="match status" value="1"/>
</dbReference>
<keyword evidence="8 10" id="KW-0326">Glycosidase</keyword>
<evidence type="ECO:0000259" key="12">
    <source>
        <dbReference type="Pfam" id="PF01055"/>
    </source>
</evidence>
<dbReference type="Proteomes" id="UP000179807">
    <property type="component" value="Unassembled WGS sequence"/>
</dbReference>
<dbReference type="SUPFAM" id="SSF51011">
    <property type="entry name" value="Glycosyl hydrolase domain"/>
    <property type="match status" value="1"/>
</dbReference>
<dbReference type="OrthoDB" id="5839090at2759"/>
<dbReference type="GO" id="GO:0005975">
    <property type="term" value="P:carbohydrate metabolic process"/>
    <property type="evidence" value="ECO:0007669"/>
    <property type="project" value="InterPro"/>
</dbReference>
<evidence type="ECO:0000256" key="9">
    <source>
        <dbReference type="ARBA" id="ARBA00042895"/>
    </source>
</evidence>
<dbReference type="VEuPathDB" id="TrichDB:TRFO_09143"/>
<evidence type="ECO:0000256" key="4">
    <source>
        <dbReference type="ARBA" id="ARBA00022729"/>
    </source>
</evidence>
<comment type="similarity">
    <text evidence="3 10">Belongs to the glycosyl hydrolase 31 family.</text>
</comment>
<dbReference type="GO" id="GO:0090599">
    <property type="term" value="F:alpha-glucosidase activity"/>
    <property type="evidence" value="ECO:0007669"/>
    <property type="project" value="TreeGrafter"/>
</dbReference>
<dbReference type="SUPFAM" id="SSF74650">
    <property type="entry name" value="Galactose mutarotase-like"/>
    <property type="match status" value="1"/>
</dbReference>
<keyword evidence="16" id="KW-1185">Reference proteome</keyword>
<keyword evidence="4 11" id="KW-0732">Signal</keyword>
<comment type="pathway">
    <text evidence="2">Glycan metabolism; N-glycan metabolism.</text>
</comment>
<evidence type="ECO:0000256" key="5">
    <source>
        <dbReference type="ARBA" id="ARBA00022801"/>
    </source>
</evidence>
<dbReference type="PANTHER" id="PTHR22762:SF54">
    <property type="entry name" value="BCDNA.GH04962"/>
    <property type="match status" value="1"/>
</dbReference>
<dbReference type="PROSITE" id="PS00129">
    <property type="entry name" value="GLYCOSYL_HYDROL_F31_1"/>
    <property type="match status" value="1"/>
</dbReference>
<evidence type="ECO:0000259" key="13">
    <source>
        <dbReference type="Pfam" id="PF13802"/>
    </source>
</evidence>
<name>A0A1J4JH13_9EUKA</name>
<dbReference type="InterPro" id="IPR048395">
    <property type="entry name" value="Glyco_hydro_31_C"/>
</dbReference>
<evidence type="ECO:0000256" key="1">
    <source>
        <dbReference type="ARBA" id="ARBA00004240"/>
    </source>
</evidence>
<comment type="subcellular location">
    <subcellularLocation>
        <location evidence="1">Endoplasmic reticulum</location>
    </subcellularLocation>
</comment>
<dbReference type="Gene3D" id="3.20.20.80">
    <property type="entry name" value="Glycosidases"/>
    <property type="match status" value="2"/>
</dbReference>
<comment type="caution">
    <text evidence="15">The sequence shown here is derived from an EMBL/GenBank/DDBJ whole genome shotgun (WGS) entry which is preliminary data.</text>
</comment>
<dbReference type="Pfam" id="PF21365">
    <property type="entry name" value="Glyco_hydro_31_3rd"/>
    <property type="match status" value="1"/>
</dbReference>
<dbReference type="InterPro" id="IPR011013">
    <property type="entry name" value="Gal_mutarotase_sf_dom"/>
</dbReference>
<evidence type="ECO:0000313" key="16">
    <source>
        <dbReference type="Proteomes" id="UP000179807"/>
    </source>
</evidence>
<dbReference type="Pfam" id="PF01055">
    <property type="entry name" value="Glyco_hydro_31_2nd"/>
    <property type="match status" value="1"/>
</dbReference>
<proteinExistence type="inferred from homology"/>
<dbReference type="InterPro" id="IPR025887">
    <property type="entry name" value="Glyco_hydro_31_N_dom"/>
</dbReference>
<dbReference type="CDD" id="cd06603">
    <property type="entry name" value="GH31_GANC_GANAB_alpha"/>
    <property type="match status" value="1"/>
</dbReference>
<dbReference type="Pfam" id="PF13802">
    <property type="entry name" value="Gal_mutarotas_2"/>
    <property type="match status" value="1"/>
</dbReference>
<evidence type="ECO:0000256" key="2">
    <source>
        <dbReference type="ARBA" id="ARBA00004833"/>
    </source>
</evidence>
<dbReference type="InterPro" id="IPR030458">
    <property type="entry name" value="Glyco_hydro_31_AS"/>
</dbReference>
<keyword evidence="7" id="KW-0325">Glycoprotein</keyword>
<dbReference type="SUPFAM" id="SSF51445">
    <property type="entry name" value="(Trans)glycosidases"/>
    <property type="match status" value="1"/>
</dbReference>
<feature type="domain" description="Glycoside hydrolase family 31 TIM barrel" evidence="12">
    <location>
        <begin position="373"/>
        <end position="715"/>
    </location>
</feature>
<reference evidence="15" key="1">
    <citation type="submission" date="2016-10" db="EMBL/GenBank/DDBJ databases">
        <authorList>
            <person name="Benchimol M."/>
            <person name="Almeida L.G."/>
            <person name="Vasconcelos A.T."/>
            <person name="Perreira-Neves A."/>
            <person name="Rosa I.A."/>
            <person name="Tasca T."/>
            <person name="Bogo M.R."/>
            <person name="de Souza W."/>
        </authorList>
    </citation>
    <scope>NUCLEOTIDE SEQUENCE [LARGE SCALE GENOMIC DNA]</scope>
    <source>
        <strain evidence="15">K</strain>
    </source>
</reference>
<evidence type="ECO:0000256" key="7">
    <source>
        <dbReference type="ARBA" id="ARBA00023180"/>
    </source>
</evidence>
<dbReference type="RefSeq" id="XP_068351122.1">
    <property type="nucleotide sequence ID" value="XM_068494701.1"/>
</dbReference>
<protein>
    <recommendedName>
        <fullName evidence="9">Glucosidase II subunit alpha</fullName>
    </recommendedName>
</protein>
<evidence type="ECO:0000256" key="11">
    <source>
        <dbReference type="SAM" id="SignalP"/>
    </source>
</evidence>
<feature type="chain" id="PRO_5012000811" description="Glucosidase II subunit alpha" evidence="11">
    <location>
        <begin position="20"/>
        <end position="954"/>
    </location>
</feature>
<dbReference type="GeneID" id="94829405"/>
<dbReference type="InterPro" id="IPR013780">
    <property type="entry name" value="Glyco_hydro_b"/>
</dbReference>
<organism evidence="15 16">
    <name type="scientific">Tritrichomonas foetus</name>
    <dbReference type="NCBI Taxonomy" id="1144522"/>
    <lineage>
        <taxon>Eukaryota</taxon>
        <taxon>Metamonada</taxon>
        <taxon>Parabasalia</taxon>
        <taxon>Tritrichomonadida</taxon>
        <taxon>Tritrichomonadidae</taxon>
        <taxon>Tritrichomonas</taxon>
    </lineage>
</organism>
<feature type="domain" description="Glycosyl hydrolase family 31 C-terminal" evidence="14">
    <location>
        <begin position="724"/>
        <end position="818"/>
    </location>
</feature>
<dbReference type="GO" id="GO:0006491">
    <property type="term" value="P:N-glycan processing"/>
    <property type="evidence" value="ECO:0007669"/>
    <property type="project" value="TreeGrafter"/>
</dbReference>
<dbReference type="AlphaFoldDB" id="A0A1J4JH13"/>
<dbReference type="CDD" id="cd14752">
    <property type="entry name" value="GH31_N"/>
    <property type="match status" value="1"/>
</dbReference>
<keyword evidence="6" id="KW-0256">Endoplasmic reticulum</keyword>
<keyword evidence="5 10" id="KW-0378">Hydrolase</keyword>
<dbReference type="PANTHER" id="PTHR22762">
    <property type="entry name" value="ALPHA-GLUCOSIDASE"/>
    <property type="match status" value="1"/>
</dbReference>
<dbReference type="Gene3D" id="2.60.40.1180">
    <property type="entry name" value="Golgi alpha-mannosidase II"/>
    <property type="match status" value="2"/>
</dbReference>
<dbReference type="InterPro" id="IPR000322">
    <property type="entry name" value="Glyco_hydro_31_TIM"/>
</dbReference>
<dbReference type="GO" id="GO:0030246">
    <property type="term" value="F:carbohydrate binding"/>
    <property type="evidence" value="ECO:0007669"/>
    <property type="project" value="InterPro"/>
</dbReference>
<evidence type="ECO:0000256" key="10">
    <source>
        <dbReference type="RuleBase" id="RU361185"/>
    </source>
</evidence>
<gene>
    <name evidence="15" type="primary">modA</name>
    <name evidence="15" type="ORF">TRFO_09143</name>
</gene>
<evidence type="ECO:0000256" key="6">
    <source>
        <dbReference type="ARBA" id="ARBA00022824"/>
    </source>
</evidence>
<sequence>MFLFLFVTTLLAVDRSKYSQCNEVKFCQRNRFVQKQKWETKPDSIFLDNNMLKIPLFSDITKSTVLLNLEFLLNSCVHVKITNFSIENTSKNVKRYDCSLENSIVNQTILKNRKKIDFLNNNSNYINKTHIVIKVDHHENQFRSKVVIQIKPFCLFVYENENDLKLSLNEDDTMIFETSRVENQYTQTNQLITKSNKKIKKSDNDDYYDYSNDIDDENDEETLNDSIDDNLEIDNELNPSIGDHLNNDVKMSVAASFSFYDKNIKFSGLPSHTLPLNLPNTIDGEPIRFYNTDINSFEVNSGMAMYGSIPYIVGHSGAKSTSLFWCNPCETWVDINNNNVRFISETNYIDFFVFTGTHQSVIKEYSDITGRIQMQQMFTFGYHQCRWTYYTSDEIRKVTKKLDKNMIPHDVMWLDLDHTNDKMYFTFNKDYQDILKLTNEIVSNQRRLVAQVDPHLKAIESYRIYKEAKDRNFLIYSNSDKEIFFGNCWPGRSAWIDFMNPNARVWWAKQFNYSLYNGSSKFLFVWNDMNEPAVFDVKDFTLPKTAIHFRNFEDRNVHNLYGHFMVMSSYNGLLKRNINNNVDNTLNVKSEEEVERVFLLTRSFFAGSQKYSLMWTGDNTASWEQLKASIWMTLSLSVSNFPISGSDVGGFFNSPDQELLARWYQLGAFVYPFFRCHCHHLSDRREPYTLTGNFYEMTKNAIQERYSLLPLWYTLMKENIDTANPIVRPIWYEINDNHDHSEFSNINDEVMIGDTLLVAPIVSLETSQKNEREILFPRNHKFYDFRTLEEISFTDSNNKVTVKSNMNVPCYIRSGKILFLKPTLRKSSEAMFHDPFKIIVCLDDQQQSKGTIYIDDGHTFNYKKGEFLYKLFHFQENVLSSENLQNDINFSSKFFQSYSVKINEIIIVGLQRIPKEIIDQKNNQKIKFTVNKGKVHISKVNLVMKEDISLKFVF</sequence>